<dbReference type="Pfam" id="PF08281">
    <property type="entry name" value="Sigma70_r4_2"/>
    <property type="match status" value="1"/>
</dbReference>
<evidence type="ECO:0000256" key="4">
    <source>
        <dbReference type="ARBA" id="ARBA00023163"/>
    </source>
</evidence>
<dbReference type="Pfam" id="PF04542">
    <property type="entry name" value="Sigma70_r2"/>
    <property type="match status" value="1"/>
</dbReference>
<feature type="domain" description="RNA polymerase sigma-70 region 2" evidence="5">
    <location>
        <begin position="24"/>
        <end position="91"/>
    </location>
</feature>
<organism evidence="7 8">
    <name type="scientific">Chengkuizengella axinellae</name>
    <dbReference type="NCBI Taxonomy" id="3064388"/>
    <lineage>
        <taxon>Bacteria</taxon>
        <taxon>Bacillati</taxon>
        <taxon>Bacillota</taxon>
        <taxon>Bacilli</taxon>
        <taxon>Bacillales</taxon>
        <taxon>Paenibacillaceae</taxon>
        <taxon>Chengkuizengella</taxon>
    </lineage>
</organism>
<dbReference type="CDD" id="cd06171">
    <property type="entry name" value="Sigma70_r4"/>
    <property type="match status" value="1"/>
</dbReference>
<protein>
    <submittedName>
        <fullName evidence="7">RNA polymerase sigma factor</fullName>
    </submittedName>
</protein>
<evidence type="ECO:0000256" key="1">
    <source>
        <dbReference type="ARBA" id="ARBA00010641"/>
    </source>
</evidence>
<dbReference type="SUPFAM" id="SSF88659">
    <property type="entry name" value="Sigma3 and sigma4 domains of RNA polymerase sigma factors"/>
    <property type="match status" value="1"/>
</dbReference>
<dbReference type="SUPFAM" id="SSF88946">
    <property type="entry name" value="Sigma2 domain of RNA polymerase sigma factors"/>
    <property type="match status" value="1"/>
</dbReference>
<dbReference type="InterPro" id="IPR007627">
    <property type="entry name" value="RNA_pol_sigma70_r2"/>
</dbReference>
<dbReference type="Gene3D" id="1.10.1740.10">
    <property type="match status" value="1"/>
</dbReference>
<keyword evidence="8" id="KW-1185">Reference proteome</keyword>
<dbReference type="EMBL" id="JAVAMP010000022">
    <property type="protein sequence ID" value="MDP5276987.1"/>
    <property type="molecule type" value="Genomic_DNA"/>
</dbReference>
<dbReference type="PANTHER" id="PTHR43133">
    <property type="entry name" value="RNA POLYMERASE ECF-TYPE SIGMA FACTO"/>
    <property type="match status" value="1"/>
</dbReference>
<evidence type="ECO:0000256" key="3">
    <source>
        <dbReference type="ARBA" id="ARBA00023082"/>
    </source>
</evidence>
<comment type="similarity">
    <text evidence="1">Belongs to the sigma-70 factor family. ECF subfamily.</text>
</comment>
<gene>
    <name evidence="7" type="ORF">Q5Y73_23090</name>
</gene>
<reference evidence="7 8" key="1">
    <citation type="submission" date="2023-08" db="EMBL/GenBank/DDBJ databases">
        <authorList>
            <person name="Park J.-S."/>
        </authorList>
    </citation>
    <scope>NUCLEOTIDE SEQUENCE [LARGE SCALE GENOMIC DNA]</scope>
    <source>
        <strain evidence="7 8">2205SS18-9</strain>
    </source>
</reference>
<accession>A0ABT9J5U3</accession>
<dbReference type="Gene3D" id="1.10.10.10">
    <property type="entry name" value="Winged helix-like DNA-binding domain superfamily/Winged helix DNA-binding domain"/>
    <property type="match status" value="1"/>
</dbReference>
<evidence type="ECO:0000313" key="7">
    <source>
        <dbReference type="EMBL" id="MDP5276987.1"/>
    </source>
</evidence>
<proteinExistence type="inferred from homology"/>
<dbReference type="InterPro" id="IPR039425">
    <property type="entry name" value="RNA_pol_sigma-70-like"/>
</dbReference>
<evidence type="ECO:0000259" key="6">
    <source>
        <dbReference type="Pfam" id="PF08281"/>
    </source>
</evidence>
<comment type="caution">
    <text evidence="7">The sequence shown here is derived from an EMBL/GenBank/DDBJ whole genome shotgun (WGS) entry which is preliminary data.</text>
</comment>
<keyword evidence="2" id="KW-0805">Transcription regulation</keyword>
<dbReference type="InterPro" id="IPR013325">
    <property type="entry name" value="RNA_pol_sigma_r2"/>
</dbReference>
<dbReference type="PANTHER" id="PTHR43133:SF60">
    <property type="entry name" value="RNA POLYMERASE SIGMA FACTOR SIGV"/>
    <property type="match status" value="1"/>
</dbReference>
<name>A0ABT9J5U3_9BACL</name>
<dbReference type="Proteomes" id="UP001231941">
    <property type="component" value="Unassembled WGS sequence"/>
</dbReference>
<dbReference type="InterPro" id="IPR036388">
    <property type="entry name" value="WH-like_DNA-bd_sf"/>
</dbReference>
<keyword evidence="4" id="KW-0804">Transcription</keyword>
<sequence>MDQLTDEQLVKQIQMGRNEAYSLLVERHKNYIFTLIFQMIGHRETAEDLSQEVFIKLFRTLASFQGNSKFKTWLYRLTVNLVIDHRRSQKKKSVVAWVDELKDKLFTDSSEEPEAKALVKEKQELVHQLINDLPDKYRIIIYLHHLREFSCSEIAEIMQIPTKTVETRLYRGKKRLKQKWMEVDSYVQENSKIQSTTI</sequence>
<dbReference type="InterPro" id="IPR013324">
    <property type="entry name" value="RNA_pol_sigma_r3/r4-like"/>
</dbReference>
<evidence type="ECO:0000313" key="8">
    <source>
        <dbReference type="Proteomes" id="UP001231941"/>
    </source>
</evidence>
<dbReference type="NCBIfam" id="TIGR02937">
    <property type="entry name" value="sigma70-ECF"/>
    <property type="match status" value="1"/>
</dbReference>
<evidence type="ECO:0000256" key="2">
    <source>
        <dbReference type="ARBA" id="ARBA00023015"/>
    </source>
</evidence>
<dbReference type="InterPro" id="IPR013249">
    <property type="entry name" value="RNA_pol_sigma70_r4_t2"/>
</dbReference>
<feature type="domain" description="RNA polymerase sigma factor 70 region 4 type 2" evidence="6">
    <location>
        <begin position="124"/>
        <end position="176"/>
    </location>
</feature>
<keyword evidence="3" id="KW-0731">Sigma factor</keyword>
<dbReference type="RefSeq" id="WP_305994289.1">
    <property type="nucleotide sequence ID" value="NZ_JAVAMP010000022.1"/>
</dbReference>
<evidence type="ECO:0000259" key="5">
    <source>
        <dbReference type="Pfam" id="PF04542"/>
    </source>
</evidence>
<dbReference type="InterPro" id="IPR014284">
    <property type="entry name" value="RNA_pol_sigma-70_dom"/>
</dbReference>